<dbReference type="AlphaFoldDB" id="A0A0L1IRF1"/>
<organism evidence="2 3">
    <name type="scientific">Aspergillus nomiae NRRL (strain ATCC 15546 / NRRL 13137 / CBS 260.88 / M93)</name>
    <dbReference type="NCBI Taxonomy" id="1509407"/>
    <lineage>
        <taxon>Eukaryota</taxon>
        <taxon>Fungi</taxon>
        <taxon>Dikarya</taxon>
        <taxon>Ascomycota</taxon>
        <taxon>Pezizomycotina</taxon>
        <taxon>Eurotiomycetes</taxon>
        <taxon>Eurotiomycetidae</taxon>
        <taxon>Eurotiales</taxon>
        <taxon>Aspergillaceae</taxon>
        <taxon>Aspergillus</taxon>
        <taxon>Aspergillus subgen. Circumdati</taxon>
    </lineage>
</organism>
<dbReference type="GeneID" id="26812544"/>
<keyword evidence="3" id="KW-1185">Reference proteome</keyword>
<dbReference type="PANTHER" id="PTHR21310">
    <property type="entry name" value="AMINOGLYCOSIDE PHOSPHOTRANSFERASE-RELATED-RELATED"/>
    <property type="match status" value="1"/>
</dbReference>
<proteinExistence type="predicted"/>
<sequence>MTDGSDVVFTGSLGEQNRTIVPIEQLRSAIDLTPDRIGGNWMLQISESTVLKVGEEVSMDEAEALLLIATKTKVPVPKVHTAYTIGEIGFILMSKIEGSTLASCLEDMPGEELQRITYQLKSYVSEWRELSSSFLGSVNGGPCHDIIFRHPWDYTSTKQYGPFYSFEQYQHAVVEALRLSRPPGVWHEQDEALKDKILSFRKGYSSSLGLMTHGDLHPGNIIIKDGLIQGIVDWGEAGYSLPEREFFAAKRIALDSPWVEMIDSAIPCLQKEYEILNEVDRSMMRYSPV</sequence>
<reference evidence="2 3" key="1">
    <citation type="submission" date="2014-06" db="EMBL/GenBank/DDBJ databases">
        <title>The Genome of the Aflatoxigenic Filamentous Fungus Aspergillus nomius.</title>
        <authorList>
            <person name="Moore M.G."/>
            <person name="Shannon B.M."/>
            <person name="Brian M.M."/>
        </authorList>
    </citation>
    <scope>NUCLEOTIDE SEQUENCE [LARGE SCALE GENOMIC DNA]</scope>
    <source>
        <strain evidence="2 3">NRRL 13137</strain>
    </source>
</reference>
<dbReference type="Proteomes" id="UP000037505">
    <property type="component" value="Unassembled WGS sequence"/>
</dbReference>
<feature type="domain" description="Aminoglycoside phosphotransferase" evidence="1">
    <location>
        <begin position="58"/>
        <end position="250"/>
    </location>
</feature>
<dbReference type="InterPro" id="IPR002575">
    <property type="entry name" value="Aminoglycoside_PTrfase"/>
</dbReference>
<dbReference type="PANTHER" id="PTHR21310:SF48">
    <property type="entry name" value="AMINOGLYCOSIDE PHOSPHOTRANSFERASE DOMAIN-CONTAINING PROTEIN"/>
    <property type="match status" value="1"/>
</dbReference>
<evidence type="ECO:0000259" key="1">
    <source>
        <dbReference type="Pfam" id="PF01636"/>
    </source>
</evidence>
<dbReference type="Pfam" id="PF01636">
    <property type="entry name" value="APH"/>
    <property type="match status" value="1"/>
</dbReference>
<dbReference type="InterPro" id="IPR051678">
    <property type="entry name" value="AGP_Transferase"/>
</dbReference>
<comment type="caution">
    <text evidence="2">The sequence shown here is derived from an EMBL/GenBank/DDBJ whole genome shotgun (WGS) entry which is preliminary data.</text>
</comment>
<name>A0A0L1IRF1_ASPN3</name>
<evidence type="ECO:0000313" key="3">
    <source>
        <dbReference type="Proteomes" id="UP000037505"/>
    </source>
</evidence>
<dbReference type="RefSeq" id="XP_015402982.1">
    <property type="nucleotide sequence ID" value="XM_015555996.1"/>
</dbReference>
<accession>A0A0L1IRF1</accession>
<dbReference type="Gene3D" id="3.90.1200.10">
    <property type="match status" value="1"/>
</dbReference>
<protein>
    <recommendedName>
        <fullName evidence="1">Aminoglycoside phosphotransferase domain-containing protein</fullName>
    </recommendedName>
</protein>
<dbReference type="OrthoDB" id="8300194at2759"/>
<gene>
    <name evidence="2" type="ORF">ANOM_010740</name>
</gene>
<evidence type="ECO:0000313" key="2">
    <source>
        <dbReference type="EMBL" id="KNG82059.1"/>
    </source>
</evidence>
<dbReference type="STRING" id="1509407.A0A0L1IRF1"/>
<dbReference type="SUPFAM" id="SSF56112">
    <property type="entry name" value="Protein kinase-like (PK-like)"/>
    <property type="match status" value="1"/>
</dbReference>
<dbReference type="EMBL" id="JNOM01000382">
    <property type="protein sequence ID" value="KNG82059.1"/>
    <property type="molecule type" value="Genomic_DNA"/>
</dbReference>
<dbReference type="InterPro" id="IPR011009">
    <property type="entry name" value="Kinase-like_dom_sf"/>
</dbReference>